<dbReference type="Pfam" id="PF16531">
    <property type="entry name" value="SAS-6_N"/>
    <property type="match status" value="1"/>
</dbReference>
<dbReference type="OrthoDB" id="49058at2759"/>
<feature type="coiled-coil region" evidence="6">
    <location>
        <begin position="393"/>
        <end position="441"/>
    </location>
</feature>
<evidence type="ECO:0000256" key="4">
    <source>
        <dbReference type="ARBA" id="ARBA00023212"/>
    </source>
</evidence>
<name>A0A6J1MT25_BICAN</name>
<evidence type="ECO:0000256" key="1">
    <source>
        <dbReference type="ARBA" id="ARBA00004300"/>
    </source>
</evidence>
<evidence type="ECO:0000256" key="6">
    <source>
        <dbReference type="SAM" id="Coils"/>
    </source>
</evidence>
<evidence type="ECO:0000313" key="10">
    <source>
        <dbReference type="RefSeq" id="XP_023936073.2"/>
    </source>
</evidence>
<dbReference type="AlphaFoldDB" id="A0A6J1MT25"/>
<dbReference type="Gene3D" id="2.170.210.20">
    <property type="entry name" value="Spindle assembly abnormal protein 6, N-terminal domain"/>
    <property type="match status" value="1"/>
</dbReference>
<dbReference type="PANTHER" id="PTHR44281">
    <property type="entry name" value="SPINDLE ASSEMBLY ABNORMAL PROTEIN 6 HOMOLOG"/>
    <property type="match status" value="1"/>
</dbReference>
<evidence type="ECO:0000256" key="7">
    <source>
        <dbReference type="SAM" id="MobiDB-lite"/>
    </source>
</evidence>
<dbReference type="GO" id="GO:0005813">
    <property type="term" value="C:centrosome"/>
    <property type="evidence" value="ECO:0007669"/>
    <property type="project" value="UniProtKB-SubCell"/>
</dbReference>
<evidence type="ECO:0000256" key="5">
    <source>
        <dbReference type="ARBA" id="ARBA00023306"/>
    </source>
</evidence>
<feature type="coiled-coil region" evidence="6">
    <location>
        <begin position="174"/>
        <end position="343"/>
    </location>
</feature>
<evidence type="ECO:0000256" key="2">
    <source>
        <dbReference type="ARBA" id="ARBA00022490"/>
    </source>
</evidence>
<dbReference type="InterPro" id="IPR038558">
    <property type="entry name" value="SAS-6_N_sf"/>
</dbReference>
<organism evidence="9 10">
    <name type="scientific">Bicyclus anynana</name>
    <name type="common">Squinting bush brown butterfly</name>
    <dbReference type="NCBI Taxonomy" id="110368"/>
    <lineage>
        <taxon>Eukaryota</taxon>
        <taxon>Metazoa</taxon>
        <taxon>Ecdysozoa</taxon>
        <taxon>Arthropoda</taxon>
        <taxon>Hexapoda</taxon>
        <taxon>Insecta</taxon>
        <taxon>Pterygota</taxon>
        <taxon>Neoptera</taxon>
        <taxon>Endopterygota</taxon>
        <taxon>Lepidoptera</taxon>
        <taxon>Glossata</taxon>
        <taxon>Ditrysia</taxon>
        <taxon>Papilionoidea</taxon>
        <taxon>Nymphalidae</taxon>
        <taxon>Satyrinae</taxon>
        <taxon>Satyrini</taxon>
        <taxon>Mycalesina</taxon>
        <taxon>Bicyclus</taxon>
    </lineage>
</organism>
<feature type="compositionally biased region" description="Basic and acidic residues" evidence="7">
    <location>
        <begin position="563"/>
        <end position="582"/>
    </location>
</feature>
<keyword evidence="9" id="KW-1185">Reference proteome</keyword>
<keyword evidence="4" id="KW-0206">Cytoskeleton</keyword>
<evidence type="ECO:0000256" key="3">
    <source>
        <dbReference type="ARBA" id="ARBA00023054"/>
    </source>
</evidence>
<dbReference type="PANTHER" id="PTHR44281:SF2">
    <property type="entry name" value="SPINDLE ASSEMBLY ABNORMAL PROTEIN 6 HOMOLOG"/>
    <property type="match status" value="1"/>
</dbReference>
<dbReference type="Proteomes" id="UP001652582">
    <property type="component" value="Chromosome 14"/>
</dbReference>
<dbReference type="RefSeq" id="XP_023936073.2">
    <property type="nucleotide sequence ID" value="XM_024080305.2"/>
</dbReference>
<feature type="domain" description="Spindle assembly abnormal protein 6 N-terminal" evidence="8">
    <location>
        <begin position="33"/>
        <end position="125"/>
    </location>
</feature>
<keyword evidence="2" id="KW-0963">Cytoplasm</keyword>
<dbReference type="GeneID" id="112044450"/>
<gene>
    <name evidence="10" type="primary">LOC112044450</name>
</gene>
<keyword evidence="5" id="KW-0131">Cell cycle</keyword>
<evidence type="ECO:0000259" key="8">
    <source>
        <dbReference type="Pfam" id="PF16531"/>
    </source>
</evidence>
<feature type="compositionally biased region" description="Basic and acidic residues" evidence="7">
    <location>
        <begin position="541"/>
        <end position="553"/>
    </location>
</feature>
<dbReference type="InterPro" id="IPR032396">
    <property type="entry name" value="SAS-6_N"/>
</dbReference>
<proteinExistence type="predicted"/>
<accession>A0A6J1MT25</accession>
<keyword evidence="3 6" id="KW-0175">Coiled coil</keyword>
<feature type="region of interest" description="Disordered" evidence="7">
    <location>
        <begin position="515"/>
        <end position="598"/>
    </location>
</feature>
<evidence type="ECO:0000313" key="9">
    <source>
        <dbReference type="Proteomes" id="UP001652582"/>
    </source>
</evidence>
<reference evidence="10" key="1">
    <citation type="submission" date="2025-08" db="UniProtKB">
        <authorList>
            <consortium name="RefSeq"/>
        </authorList>
    </citation>
    <scope>IDENTIFICATION</scope>
</reference>
<sequence length="598" mass="68947">MVFKTFHKGKYFITFKRGFEESKKDLTLAVDKLYENDSLRITLADDDDPTFLCRINLTRCDYEDLKKQQGLLIDFDNFPSQVVRLLQQCASNNMFLIVQQINPIQYNFEVVEHNEFRRLIHLSLKTGPACDSDVKQHMAETIGELKKSLAALKSSASSNEMMWHDKCLKMEAKIHDLTLTVSKMEEDKLRHEKEFQDALKMEKDRLAQEKLQLQRSAEINTNNLLAVSQDNLTKKEKEIQELTQNIKQHKDSITQLEYQISDKTQRTIFLEKEVQKTHIEVATLKAKNATLEKDILEKEKLINQVNSKCAYLEKAVKDSLENIEKLNETIQTQKMEKASLERRLTLSESLVHKNTETANSTGEQLLKANQIITKQNSELIEMKEKLLCRTAIALEQEKVIERNTKEIDDLKSQIEVTIDSMDKLRSELESLKEKYVTNEQALKDRDETIKNNNMVIQWLHKKVDENGFTNGYARNTSKTDVQSAASSTPYFMGKRVQNDSSQETDETINFYATSKLSSIEESPQPLTSAKNGLDPKYLKPASEDNQTRRKDGLRSSSSNTQNKGKENKVTDLPKVDYREKKSSRPNTYRATPVSAYFP</sequence>
<protein>
    <submittedName>
        <fullName evidence="10">Spindle assembly abnormal protein 6 homolog isoform X1</fullName>
    </submittedName>
</protein>
<feature type="compositionally biased region" description="Polar residues" evidence="7">
    <location>
        <begin position="515"/>
        <end position="530"/>
    </location>
</feature>
<dbReference type="KEGG" id="bany:112044450"/>
<comment type="subcellular location">
    <subcellularLocation>
        <location evidence="1">Cytoplasm</location>
        <location evidence="1">Cytoskeleton</location>
        <location evidence="1">Microtubule organizing center</location>
        <location evidence="1">Centrosome</location>
    </subcellularLocation>
</comment>